<dbReference type="RefSeq" id="WP_074211118.1">
    <property type="nucleotide sequence ID" value="NZ_BJOI01000040.1"/>
</dbReference>
<sequence length="157" mass="16835">MARKAKYQLTAGTIVWVSATAVADITATVAEGEQKKISTTAKEISYTGGQKSDLDMTVLESDEQEMENGLRGMGELTISGNWKPEDEGQDSLRTADADDSLRLLNITFKSGNSVKLLVQVRQDSWSLAQNGVASGTFNLRVIGKPVYEPAPTPPAGT</sequence>
<dbReference type="GeneID" id="97277467"/>
<dbReference type="EMBL" id="FSQX01000001">
    <property type="protein sequence ID" value="SIN79663.1"/>
    <property type="molecule type" value="Genomic_DNA"/>
</dbReference>
<evidence type="ECO:0000313" key="3">
    <source>
        <dbReference type="Proteomes" id="UP000185024"/>
    </source>
</evidence>
<feature type="chain" id="PRO_5011958173" description="Phage tail protein" evidence="1">
    <location>
        <begin position="24"/>
        <end position="157"/>
    </location>
</feature>
<evidence type="ECO:0000313" key="2">
    <source>
        <dbReference type="EMBL" id="SIN79663.1"/>
    </source>
</evidence>
<keyword evidence="1" id="KW-0732">Signal</keyword>
<reference evidence="2 3" key="1">
    <citation type="submission" date="2016-11" db="EMBL/GenBank/DDBJ databases">
        <authorList>
            <person name="Jaros S."/>
            <person name="Januszkiewicz K."/>
            <person name="Wedrychowicz H."/>
        </authorList>
    </citation>
    <scope>NUCLEOTIDE SEQUENCE [LARGE SCALE GENOMIC DNA]</scope>
    <source>
        <strain evidence="2 3">ACAM 239</strain>
    </source>
</reference>
<gene>
    <name evidence="2" type="ORF">SAMN05878438_3604</name>
</gene>
<dbReference type="Proteomes" id="UP000185024">
    <property type="component" value="Unassembled WGS sequence"/>
</dbReference>
<proteinExistence type="predicted"/>
<evidence type="ECO:0000256" key="1">
    <source>
        <dbReference type="SAM" id="SignalP"/>
    </source>
</evidence>
<feature type="signal peptide" evidence="1">
    <location>
        <begin position="1"/>
        <end position="23"/>
    </location>
</feature>
<evidence type="ECO:0008006" key="4">
    <source>
        <dbReference type="Google" id="ProtNLM"/>
    </source>
</evidence>
<accession>A0A1N6D716</accession>
<dbReference type="Gene3D" id="4.10.410.40">
    <property type="match status" value="1"/>
</dbReference>
<organism evidence="2 3">
    <name type="scientific">Vreelandella aquamarina</name>
    <dbReference type="NCBI Taxonomy" id="77097"/>
    <lineage>
        <taxon>Bacteria</taxon>
        <taxon>Pseudomonadati</taxon>
        <taxon>Pseudomonadota</taxon>
        <taxon>Gammaproteobacteria</taxon>
        <taxon>Oceanospirillales</taxon>
        <taxon>Halomonadaceae</taxon>
        <taxon>Vreelandella</taxon>
    </lineage>
</organism>
<name>A0A1N6D716_9GAMM</name>
<dbReference type="AlphaFoldDB" id="A0A1N6D716"/>
<protein>
    <recommendedName>
        <fullName evidence="4">Phage tail protein</fullName>
    </recommendedName>
</protein>